<dbReference type="PANTHER" id="PTHR21310">
    <property type="entry name" value="AMINOGLYCOSIDE PHOSPHOTRANSFERASE-RELATED-RELATED"/>
    <property type="match status" value="1"/>
</dbReference>
<dbReference type="PANTHER" id="PTHR21310:SF15">
    <property type="entry name" value="AMINOGLYCOSIDE PHOSPHOTRANSFERASE DOMAIN-CONTAINING PROTEIN"/>
    <property type="match status" value="1"/>
</dbReference>
<dbReference type="Gene3D" id="3.90.1200.10">
    <property type="match status" value="1"/>
</dbReference>
<name>A0AA38R1K6_9PEZI</name>
<dbReference type="InterPro" id="IPR051678">
    <property type="entry name" value="AGP_Transferase"/>
</dbReference>
<organism evidence="3 4">
    <name type="scientific">Pleurostoma richardsiae</name>
    <dbReference type="NCBI Taxonomy" id="41990"/>
    <lineage>
        <taxon>Eukaryota</taxon>
        <taxon>Fungi</taxon>
        <taxon>Dikarya</taxon>
        <taxon>Ascomycota</taxon>
        <taxon>Pezizomycotina</taxon>
        <taxon>Sordariomycetes</taxon>
        <taxon>Sordariomycetidae</taxon>
        <taxon>Calosphaeriales</taxon>
        <taxon>Pleurostomataceae</taxon>
        <taxon>Pleurostoma</taxon>
    </lineage>
</organism>
<evidence type="ECO:0000313" key="3">
    <source>
        <dbReference type="EMBL" id="KAJ9130193.1"/>
    </source>
</evidence>
<dbReference type="Proteomes" id="UP001174694">
    <property type="component" value="Unassembled WGS sequence"/>
</dbReference>
<dbReference type="EMBL" id="JANBVO010000101">
    <property type="protein sequence ID" value="KAJ9130193.1"/>
    <property type="molecule type" value="Genomic_DNA"/>
</dbReference>
<reference evidence="3" key="1">
    <citation type="submission" date="2022-07" db="EMBL/GenBank/DDBJ databases">
        <title>Fungi with potential for degradation of polypropylene.</title>
        <authorList>
            <person name="Gostincar C."/>
        </authorList>
    </citation>
    <scope>NUCLEOTIDE SEQUENCE</scope>
    <source>
        <strain evidence="3">EXF-13308</strain>
    </source>
</reference>
<evidence type="ECO:0000256" key="1">
    <source>
        <dbReference type="SAM" id="MobiDB-lite"/>
    </source>
</evidence>
<feature type="region of interest" description="Disordered" evidence="1">
    <location>
        <begin position="47"/>
        <end position="73"/>
    </location>
</feature>
<gene>
    <name evidence="3" type="ORF">NKR23_g12305</name>
</gene>
<proteinExistence type="predicted"/>
<dbReference type="SUPFAM" id="SSF56112">
    <property type="entry name" value="Protein kinase-like (PK-like)"/>
    <property type="match status" value="1"/>
</dbReference>
<protein>
    <submittedName>
        <fullName evidence="3">Phosphotransferase enzyme family protein</fullName>
    </submittedName>
</protein>
<dbReference type="InterPro" id="IPR011009">
    <property type="entry name" value="Kinase-like_dom_sf"/>
</dbReference>
<accession>A0AA38R1K6</accession>
<evidence type="ECO:0000313" key="4">
    <source>
        <dbReference type="Proteomes" id="UP001174694"/>
    </source>
</evidence>
<feature type="domain" description="Aminoglycoside phosphotransferase" evidence="2">
    <location>
        <begin position="123"/>
        <end position="352"/>
    </location>
</feature>
<dbReference type="InterPro" id="IPR002575">
    <property type="entry name" value="Aminoglycoside_PTrfase"/>
</dbReference>
<keyword evidence="4" id="KW-1185">Reference proteome</keyword>
<sequence length="511" mass="57776">MLSALIRLIRRRWTLAVLYLSRLWGHLLHLISVTAIKTWNAGVDENNASGGNEPAAGTLEPGPQEFPSATEDQRKQARKAFIESIDSDAVCALASKFHNGRSCRVVSRESGSFNVCFFVAFSQDEPEWVVRIPVEPALDDPWNKLLSEVSTLRYLKRNTMIPIPRVHAYGRDAELTKTGTGTQMFLIIDFILGRPLSKKLLNEASVEHRRNFYSGLIDVLAELRSLEFPLIGSLMPNPDGSPDPVLGPVISMSAATLHLSPRRTFASAKDYMAHQFDLVSAFFSQPVCDLTVDDIKQEVFALHGLEPIFHQIIDPQLDKGPFVLNHTDLRSANIIVDESLRIQGIIDWEFTSTVPRQVFTPPSWITGHDSIKTNKQLHAEFRDVLDEKSRSNSACDLLRKEWYGQLDSGKSEDIVQTDVVFFVAHMLRRPTDVTDIFYEFFAKPSDEDLDAAVSDFFHNHQSLASEVQHRAEQCERYTQFLRTNGLYETELDKLLAKGKELEAKWGWTSSQ</sequence>
<comment type="caution">
    <text evidence="3">The sequence shown here is derived from an EMBL/GenBank/DDBJ whole genome shotgun (WGS) entry which is preliminary data.</text>
</comment>
<dbReference type="Pfam" id="PF01636">
    <property type="entry name" value="APH"/>
    <property type="match status" value="1"/>
</dbReference>
<evidence type="ECO:0000259" key="2">
    <source>
        <dbReference type="Pfam" id="PF01636"/>
    </source>
</evidence>
<dbReference type="AlphaFoldDB" id="A0AA38R1K6"/>